<keyword evidence="6" id="KW-1185">Reference proteome</keyword>
<dbReference type="PROSITE" id="PS01124">
    <property type="entry name" value="HTH_ARAC_FAMILY_2"/>
    <property type="match status" value="1"/>
</dbReference>
<dbReference type="PANTHER" id="PTHR47894">
    <property type="entry name" value="HTH-TYPE TRANSCRIPTIONAL REGULATOR GADX"/>
    <property type="match status" value="1"/>
</dbReference>
<dbReference type="InterPro" id="IPR032687">
    <property type="entry name" value="AraC-type_N"/>
</dbReference>
<dbReference type="EMBL" id="JAGGMR010000001">
    <property type="protein sequence ID" value="MBP2190388.1"/>
    <property type="molecule type" value="Genomic_DNA"/>
</dbReference>
<dbReference type="SUPFAM" id="SSF46689">
    <property type="entry name" value="Homeodomain-like"/>
    <property type="match status" value="1"/>
</dbReference>
<evidence type="ECO:0000256" key="2">
    <source>
        <dbReference type="ARBA" id="ARBA00023125"/>
    </source>
</evidence>
<evidence type="ECO:0000259" key="4">
    <source>
        <dbReference type="PROSITE" id="PS01124"/>
    </source>
</evidence>
<name>A0ABS4QH06_9NOCA</name>
<keyword evidence="3" id="KW-0804">Transcription</keyword>
<sequence length="346" mass="37970">MASWEWRRTVTNSIVLTEVAQEHGVGRDEILRGTGIDPALFAEPDGEVTAAQELALVRNLVTRFDDRPGLGIEAGLRTRLTMHGVYSLALMSSPTLLEALGVLTRYSALTTSFGRVWHEIEGAEYSLFLDDTESPRDLRAFLLERDMAAALTNWLLVMGAKPPLLRVAFAGGLSARMAPVFESIDVPLLDRADPHQLVLNLAELGVPMPLASPLTAAQFDRECAELLQRRGLHKGVAGSVREVLMRQMNGRVSQEEVAAQLNVSLRTMRRRLAEEGTSYRQLCSETYGSLAEDLLSAGLTVEDVAHRMGYSGAPAFSTAFKQWRGISPGRFAREVAAQSHRSGTLR</sequence>
<dbReference type="InterPro" id="IPR009057">
    <property type="entry name" value="Homeodomain-like_sf"/>
</dbReference>
<comment type="caution">
    <text evidence="5">The sequence shown here is derived from an EMBL/GenBank/DDBJ whole genome shotgun (WGS) entry which is preliminary data.</text>
</comment>
<dbReference type="Pfam" id="PF12833">
    <property type="entry name" value="HTH_18"/>
    <property type="match status" value="1"/>
</dbReference>
<gene>
    <name evidence="5" type="ORF">BJ987_003289</name>
</gene>
<keyword evidence="1" id="KW-0805">Transcription regulation</keyword>
<dbReference type="PANTHER" id="PTHR47894:SF1">
    <property type="entry name" value="HTH-TYPE TRANSCRIPTIONAL REGULATOR VQSM"/>
    <property type="match status" value="1"/>
</dbReference>
<dbReference type="InterPro" id="IPR018060">
    <property type="entry name" value="HTH_AraC"/>
</dbReference>
<dbReference type="SMART" id="SM00342">
    <property type="entry name" value="HTH_ARAC"/>
    <property type="match status" value="1"/>
</dbReference>
<dbReference type="Proteomes" id="UP001519325">
    <property type="component" value="Unassembled WGS sequence"/>
</dbReference>
<keyword evidence="2" id="KW-0238">DNA-binding</keyword>
<protein>
    <submittedName>
        <fullName evidence="5">AraC-like DNA-binding protein</fullName>
    </submittedName>
</protein>
<dbReference type="Gene3D" id="1.10.10.60">
    <property type="entry name" value="Homeodomain-like"/>
    <property type="match status" value="1"/>
</dbReference>
<organism evidence="5 6">
    <name type="scientific">Nocardia goodfellowii</name>
    <dbReference type="NCBI Taxonomy" id="882446"/>
    <lineage>
        <taxon>Bacteria</taxon>
        <taxon>Bacillati</taxon>
        <taxon>Actinomycetota</taxon>
        <taxon>Actinomycetes</taxon>
        <taxon>Mycobacteriales</taxon>
        <taxon>Nocardiaceae</taxon>
        <taxon>Nocardia</taxon>
    </lineage>
</organism>
<accession>A0ABS4QH06</accession>
<evidence type="ECO:0000256" key="3">
    <source>
        <dbReference type="ARBA" id="ARBA00023163"/>
    </source>
</evidence>
<dbReference type="Pfam" id="PF12625">
    <property type="entry name" value="Arabinose_bd"/>
    <property type="match status" value="1"/>
</dbReference>
<reference evidence="5 6" key="1">
    <citation type="submission" date="2021-03" db="EMBL/GenBank/DDBJ databases">
        <title>Sequencing the genomes of 1000 actinobacteria strains.</title>
        <authorList>
            <person name="Klenk H.-P."/>
        </authorList>
    </citation>
    <scope>NUCLEOTIDE SEQUENCE [LARGE SCALE GENOMIC DNA]</scope>
    <source>
        <strain evidence="5 6">DSM 45516</strain>
    </source>
</reference>
<dbReference type="RefSeq" id="WP_307869634.1">
    <property type="nucleotide sequence ID" value="NZ_JAGGMR010000001.1"/>
</dbReference>
<evidence type="ECO:0000313" key="6">
    <source>
        <dbReference type="Proteomes" id="UP001519325"/>
    </source>
</evidence>
<evidence type="ECO:0000313" key="5">
    <source>
        <dbReference type="EMBL" id="MBP2190388.1"/>
    </source>
</evidence>
<feature type="domain" description="HTH araC/xylS-type" evidence="4">
    <location>
        <begin position="238"/>
        <end position="334"/>
    </location>
</feature>
<evidence type="ECO:0000256" key="1">
    <source>
        <dbReference type="ARBA" id="ARBA00023015"/>
    </source>
</evidence>
<proteinExistence type="predicted"/>